<reference evidence="1" key="1">
    <citation type="submission" date="2023-10" db="EMBL/GenBank/DDBJ databases">
        <title>Genome assembly of Pristionchus species.</title>
        <authorList>
            <person name="Yoshida K."/>
            <person name="Sommer R.J."/>
        </authorList>
    </citation>
    <scope>NUCLEOTIDE SEQUENCE</scope>
    <source>
        <strain evidence="1">RS0144</strain>
    </source>
</reference>
<dbReference type="Proteomes" id="UP001432027">
    <property type="component" value="Unassembled WGS sequence"/>
</dbReference>
<accession>A0AAV5TX82</accession>
<comment type="caution">
    <text evidence="1">The sequence shown here is derived from an EMBL/GenBank/DDBJ whole genome shotgun (WGS) entry which is preliminary data.</text>
</comment>
<evidence type="ECO:0000313" key="2">
    <source>
        <dbReference type="Proteomes" id="UP001432027"/>
    </source>
</evidence>
<evidence type="ECO:0000313" key="1">
    <source>
        <dbReference type="EMBL" id="GMS98854.1"/>
    </source>
</evidence>
<gene>
    <name evidence="1" type="ORF">PENTCL1PPCAC_21029</name>
</gene>
<dbReference type="EMBL" id="BTSX01000005">
    <property type="protein sequence ID" value="GMS98854.1"/>
    <property type="molecule type" value="Genomic_DNA"/>
</dbReference>
<evidence type="ECO:0008006" key="3">
    <source>
        <dbReference type="Google" id="ProtNLM"/>
    </source>
</evidence>
<protein>
    <recommendedName>
        <fullName evidence="3">Ribosomal protein</fullName>
    </recommendedName>
</protein>
<feature type="non-terminal residue" evidence="1">
    <location>
        <position position="1"/>
    </location>
</feature>
<organism evidence="1 2">
    <name type="scientific">Pristionchus entomophagus</name>
    <dbReference type="NCBI Taxonomy" id="358040"/>
    <lineage>
        <taxon>Eukaryota</taxon>
        <taxon>Metazoa</taxon>
        <taxon>Ecdysozoa</taxon>
        <taxon>Nematoda</taxon>
        <taxon>Chromadorea</taxon>
        <taxon>Rhabditida</taxon>
        <taxon>Rhabditina</taxon>
        <taxon>Diplogasteromorpha</taxon>
        <taxon>Diplogasteroidea</taxon>
        <taxon>Neodiplogasteridae</taxon>
        <taxon>Pristionchus</taxon>
    </lineage>
</organism>
<name>A0AAV5TX82_9BILA</name>
<keyword evidence="2" id="KW-1185">Reference proteome</keyword>
<feature type="non-terminal residue" evidence="1">
    <location>
        <position position="235"/>
    </location>
</feature>
<sequence>AEVDVQQQQQAATAAAAAEAAVPEAVVTQRTVTDDTAARAEAGVELAAVTQYARTKLLQLRWEEQERDMLLQLRQELLQQAATAATEASDPEASMIEEEMSADAAAEVAAAANIVEHTLDPTPDSAEDTSSSQPKKVALKPMHTRIIDAIEREWATAVAASPLLEQNLQQYTGRFVGLSYRSSHRRGAQQQQPSAFPPALAAKLHRVVSNLTWKQQKALLAEKFMSEALVMLMSI</sequence>
<dbReference type="AlphaFoldDB" id="A0AAV5TX82"/>
<proteinExistence type="predicted"/>